<dbReference type="AlphaFoldDB" id="A0A9X2CPZ3"/>
<dbReference type="PANTHER" id="PTHR43725">
    <property type="entry name" value="UDP-GLUCOSE 4-EPIMERASE"/>
    <property type="match status" value="1"/>
</dbReference>
<evidence type="ECO:0000256" key="2">
    <source>
        <dbReference type="ARBA" id="ARBA00001911"/>
    </source>
</evidence>
<evidence type="ECO:0000259" key="12">
    <source>
        <dbReference type="Pfam" id="PF01370"/>
    </source>
</evidence>
<keyword evidence="7 11" id="KW-0520">NAD</keyword>
<evidence type="ECO:0000313" key="14">
    <source>
        <dbReference type="Proteomes" id="UP001139150"/>
    </source>
</evidence>
<comment type="similarity">
    <text evidence="4 11">Belongs to the NAD(P)-dependent epimerase/dehydratase family.</text>
</comment>
<keyword evidence="8" id="KW-0299">Galactose metabolism</keyword>
<evidence type="ECO:0000256" key="8">
    <source>
        <dbReference type="ARBA" id="ARBA00023144"/>
    </source>
</evidence>
<evidence type="ECO:0000256" key="1">
    <source>
        <dbReference type="ARBA" id="ARBA00000083"/>
    </source>
</evidence>
<evidence type="ECO:0000256" key="7">
    <source>
        <dbReference type="ARBA" id="ARBA00023027"/>
    </source>
</evidence>
<evidence type="ECO:0000256" key="4">
    <source>
        <dbReference type="ARBA" id="ARBA00007637"/>
    </source>
</evidence>
<dbReference type="InterPro" id="IPR001509">
    <property type="entry name" value="Epimerase_deHydtase"/>
</dbReference>
<keyword evidence="14" id="KW-1185">Reference proteome</keyword>
<dbReference type="Proteomes" id="UP001139150">
    <property type="component" value="Unassembled WGS sequence"/>
</dbReference>
<evidence type="ECO:0000256" key="10">
    <source>
        <dbReference type="ARBA" id="ARBA00023277"/>
    </source>
</evidence>
<organism evidence="13 14">
    <name type="scientific">Halalkalibacter alkaliphilus</name>
    <dbReference type="NCBI Taxonomy" id="2917993"/>
    <lineage>
        <taxon>Bacteria</taxon>
        <taxon>Bacillati</taxon>
        <taxon>Bacillota</taxon>
        <taxon>Bacilli</taxon>
        <taxon>Bacillales</taxon>
        <taxon>Bacillaceae</taxon>
        <taxon>Halalkalibacter</taxon>
    </lineage>
</organism>
<dbReference type="SUPFAM" id="SSF51735">
    <property type="entry name" value="NAD(P)-binding Rossmann-fold domains"/>
    <property type="match status" value="1"/>
</dbReference>
<dbReference type="RefSeq" id="WP_250095699.1">
    <property type="nucleotide sequence ID" value="NZ_JAKRYL010000005.1"/>
</dbReference>
<dbReference type="EC" id="5.1.3.2" evidence="5 11"/>
<sequence length="336" mass="37381">MSVLITGGAGYIGSHTVLYFLDKGEDVVVLDSLEKGHKQALLDGVTFYQGSIHDEALLSDIFQKHTIEAVVHFAASSLVGESVEKPLDYYENNVIGSHTLVKQMVKHEVKHIVFSSTAATYGEPKNIPIKETDPTIPTNPYGETKLAMEKMFRWCDAAYGLKSVCLRYFNAAGADPDGRIGEDHTPESHLIPIVLQVALGQREQVQIFGEDYDTKDGSCIRDYIHVMDLAEAHYLALEKLRRDNTTSIYNLGNGKGFTVKEVIETCREVTGHEIPAVVSERRAGDPATLIASAEQANQELGWQPRYPELKTIVEHAWKWHVANPTGYDKEIAVNKR</sequence>
<name>A0A9X2CPZ3_9BACI</name>
<dbReference type="Pfam" id="PF01370">
    <property type="entry name" value="Epimerase"/>
    <property type="match status" value="1"/>
</dbReference>
<dbReference type="PANTHER" id="PTHR43725:SF53">
    <property type="entry name" value="UDP-ARABINOSE 4-EPIMERASE 1"/>
    <property type="match status" value="1"/>
</dbReference>
<dbReference type="GO" id="GO:0033499">
    <property type="term" value="P:galactose catabolic process via UDP-galactose, Leloir pathway"/>
    <property type="evidence" value="ECO:0007669"/>
    <property type="project" value="TreeGrafter"/>
</dbReference>
<dbReference type="Gene3D" id="3.40.50.720">
    <property type="entry name" value="NAD(P)-binding Rossmann-like Domain"/>
    <property type="match status" value="1"/>
</dbReference>
<dbReference type="Gene3D" id="3.90.25.10">
    <property type="entry name" value="UDP-galactose 4-epimerase, domain 1"/>
    <property type="match status" value="1"/>
</dbReference>
<evidence type="ECO:0000256" key="6">
    <source>
        <dbReference type="ARBA" id="ARBA00018569"/>
    </source>
</evidence>
<proteinExistence type="inferred from homology"/>
<accession>A0A9X2CPZ3</accession>
<dbReference type="InterPro" id="IPR005886">
    <property type="entry name" value="UDP_G4E"/>
</dbReference>
<dbReference type="InterPro" id="IPR036291">
    <property type="entry name" value="NAD(P)-bd_dom_sf"/>
</dbReference>
<reference evidence="13" key="1">
    <citation type="submission" date="2022-02" db="EMBL/GenBank/DDBJ databases">
        <title>Halalkalibacter sp. nov. isolated from Lonar Lake, India.</title>
        <authorList>
            <person name="Joshi A."/>
            <person name="Thite S."/>
            <person name="Lodha T."/>
        </authorList>
    </citation>
    <scope>NUCLEOTIDE SEQUENCE</scope>
    <source>
        <strain evidence="13">MEB205</strain>
    </source>
</reference>
<comment type="caution">
    <text evidence="13">The sequence shown here is derived from an EMBL/GenBank/DDBJ whole genome shotgun (WGS) entry which is preliminary data.</text>
</comment>
<comment type="subunit">
    <text evidence="11">Homodimer.</text>
</comment>
<evidence type="ECO:0000256" key="11">
    <source>
        <dbReference type="RuleBase" id="RU366046"/>
    </source>
</evidence>
<evidence type="ECO:0000256" key="3">
    <source>
        <dbReference type="ARBA" id="ARBA00004947"/>
    </source>
</evidence>
<protein>
    <recommendedName>
        <fullName evidence="6 11">UDP-glucose 4-epimerase</fullName>
        <ecNumber evidence="5 11">5.1.3.2</ecNumber>
    </recommendedName>
</protein>
<comment type="cofactor">
    <cofactor evidence="2 11">
        <name>NAD(+)</name>
        <dbReference type="ChEBI" id="CHEBI:57540"/>
    </cofactor>
</comment>
<comment type="catalytic activity">
    <reaction evidence="1 11">
        <text>UDP-alpha-D-glucose = UDP-alpha-D-galactose</text>
        <dbReference type="Rhea" id="RHEA:22168"/>
        <dbReference type="ChEBI" id="CHEBI:58885"/>
        <dbReference type="ChEBI" id="CHEBI:66914"/>
        <dbReference type="EC" id="5.1.3.2"/>
    </reaction>
</comment>
<dbReference type="GO" id="GO:0003978">
    <property type="term" value="F:UDP-glucose 4-epimerase activity"/>
    <property type="evidence" value="ECO:0007669"/>
    <property type="project" value="UniProtKB-UniRule"/>
</dbReference>
<evidence type="ECO:0000256" key="5">
    <source>
        <dbReference type="ARBA" id="ARBA00013189"/>
    </source>
</evidence>
<dbReference type="CDD" id="cd05247">
    <property type="entry name" value="UDP_G4E_1_SDR_e"/>
    <property type="match status" value="1"/>
</dbReference>
<keyword evidence="10 11" id="KW-0119">Carbohydrate metabolism</keyword>
<dbReference type="EMBL" id="JAKRYL010000005">
    <property type="protein sequence ID" value="MCL7746787.1"/>
    <property type="molecule type" value="Genomic_DNA"/>
</dbReference>
<gene>
    <name evidence="13" type="primary">galE</name>
    <name evidence="13" type="ORF">MF646_06585</name>
</gene>
<evidence type="ECO:0000313" key="13">
    <source>
        <dbReference type="EMBL" id="MCL7746787.1"/>
    </source>
</evidence>
<keyword evidence="9 11" id="KW-0413">Isomerase</keyword>
<evidence type="ECO:0000256" key="9">
    <source>
        <dbReference type="ARBA" id="ARBA00023235"/>
    </source>
</evidence>
<dbReference type="NCBIfam" id="TIGR01179">
    <property type="entry name" value="galE"/>
    <property type="match status" value="1"/>
</dbReference>
<comment type="pathway">
    <text evidence="3 11">Carbohydrate metabolism; galactose metabolism.</text>
</comment>
<feature type="domain" description="NAD-dependent epimerase/dehydratase" evidence="12">
    <location>
        <begin position="3"/>
        <end position="252"/>
    </location>
</feature>